<comment type="caution">
    <text evidence="2">The sequence shown here is derived from an EMBL/GenBank/DDBJ whole genome shotgun (WGS) entry which is preliminary data.</text>
</comment>
<feature type="transmembrane region" description="Helical" evidence="1">
    <location>
        <begin position="255"/>
        <end position="275"/>
    </location>
</feature>
<dbReference type="AlphaFoldDB" id="A0A4Q2UEX9"/>
<protein>
    <submittedName>
        <fullName evidence="2">Uncharacterized protein</fullName>
    </submittedName>
</protein>
<keyword evidence="1" id="KW-0472">Membrane</keyword>
<keyword evidence="1" id="KW-0812">Transmembrane</keyword>
<gene>
    <name evidence="2" type="ORF">D3273_01040</name>
</gene>
<evidence type="ECO:0000256" key="1">
    <source>
        <dbReference type="SAM" id="Phobius"/>
    </source>
</evidence>
<dbReference type="RefSeq" id="WP_129222730.1">
    <property type="nucleotide sequence ID" value="NZ_QYBB01000001.1"/>
</dbReference>
<dbReference type="OrthoDB" id="569023at2"/>
<keyword evidence="1" id="KW-1133">Transmembrane helix</keyword>
<evidence type="ECO:0000313" key="2">
    <source>
        <dbReference type="EMBL" id="RYC33871.1"/>
    </source>
</evidence>
<proteinExistence type="predicted"/>
<dbReference type="EMBL" id="QYBB01000001">
    <property type="protein sequence ID" value="RYC33871.1"/>
    <property type="molecule type" value="Genomic_DNA"/>
</dbReference>
<accession>A0A4Q2UEX9</accession>
<evidence type="ECO:0000313" key="3">
    <source>
        <dbReference type="Proteomes" id="UP000290759"/>
    </source>
</evidence>
<feature type="transmembrane region" description="Helical" evidence="1">
    <location>
        <begin position="450"/>
        <end position="469"/>
    </location>
</feature>
<name>A0A4Q2UEX9_9HYPH</name>
<organism evidence="2 3">
    <name type="scientific">Lichenibacterium minor</name>
    <dbReference type="NCBI Taxonomy" id="2316528"/>
    <lineage>
        <taxon>Bacteria</taxon>
        <taxon>Pseudomonadati</taxon>
        <taxon>Pseudomonadota</taxon>
        <taxon>Alphaproteobacteria</taxon>
        <taxon>Hyphomicrobiales</taxon>
        <taxon>Lichenihabitantaceae</taxon>
        <taxon>Lichenibacterium</taxon>
    </lineage>
</organism>
<feature type="transmembrane region" description="Helical" evidence="1">
    <location>
        <begin position="53"/>
        <end position="73"/>
    </location>
</feature>
<dbReference type="Proteomes" id="UP000290759">
    <property type="component" value="Unassembled WGS sequence"/>
</dbReference>
<reference evidence="2 3" key="2">
    <citation type="submission" date="2019-02" db="EMBL/GenBank/DDBJ databases">
        <title>'Lichenibacterium ramalinii' gen. nov. sp. nov., 'Lichenibacterium minor' gen. nov. sp. nov.</title>
        <authorList>
            <person name="Pankratov T."/>
        </authorList>
    </citation>
    <scope>NUCLEOTIDE SEQUENCE [LARGE SCALE GENOMIC DNA]</scope>
    <source>
        <strain evidence="2 3">RmlP026</strain>
    </source>
</reference>
<reference evidence="2 3" key="1">
    <citation type="submission" date="2018-12" db="EMBL/GenBank/DDBJ databases">
        <authorList>
            <person name="Grouzdev D.S."/>
            <person name="Krutkina M.S."/>
        </authorList>
    </citation>
    <scope>NUCLEOTIDE SEQUENCE [LARGE SCALE GENOMIC DNA]</scope>
    <source>
        <strain evidence="2 3">RmlP026</strain>
    </source>
</reference>
<keyword evidence="3" id="KW-1185">Reference proteome</keyword>
<sequence>MSLPASVPPGLTVATFRAGLARGAGAVAAAARPWRGGAAPGDYRSPFQARLRAARAAVVVLALLWLAAGFHGLNATASIVRTVGYDTAPSVSSAEAVRTGLAAANADYALAMLSDEGSDGAILSSMRRRLRAVRAALVDAAANITYGDEERGPIGTVLQGLGDYEQAVGRSIASAGDARRSLAFAADDLMHWTVLPAAATLERVNADHLAAAYGDYLRGTPLAWLTVATLLLLAPLAAAQVDIARTARRLVNPGLAGATLVVASASAVVALRLLAAQGDLRTAKVDAFDSVYALSTARALAADADAAESFALLAEGDTARARRQRDTVDALAARLLPIDGEVAIRSAKAGRSPGGYLGDELANTTFPGEDAAATAAVRAWGTVLQADRALGAARQRGDGPGAVSVKSSAVPSGAQTAFMRFDAALGAVLAINQRAFAASIASAERDDAPLGALLAAGFVLAVAAAGFGIGRRLDDYRF</sequence>
<feature type="transmembrane region" description="Helical" evidence="1">
    <location>
        <begin position="222"/>
        <end position="243"/>
    </location>
</feature>